<dbReference type="Proteomes" id="UP000325440">
    <property type="component" value="Unassembled WGS sequence"/>
</dbReference>
<reference evidence="2 3" key="1">
    <citation type="submission" date="2019-08" db="EMBL/GenBank/DDBJ databases">
        <authorList>
            <person name="Alioto T."/>
            <person name="Alioto T."/>
            <person name="Gomez Garrido J."/>
        </authorList>
    </citation>
    <scope>NUCLEOTIDE SEQUENCE [LARGE SCALE GENOMIC DNA]</scope>
</reference>
<proteinExistence type="predicted"/>
<keyword evidence="3" id="KW-1185">Reference proteome</keyword>
<dbReference type="EMBL" id="CABPRJ010000960">
    <property type="protein sequence ID" value="VVC32900.1"/>
    <property type="molecule type" value="Genomic_DNA"/>
</dbReference>
<sequence length="135" mass="15361">MTTVALRPRAATGRPVFRRAFAAGKVVPLKSTAAAAGISQTTSVKRDYRLCISALYRSMKWRNHRPDPCGPSRGPRKKRRCRHHRRYDELYSGLRKSRDRSTTFSVTREDAVRTEDISSPAYAARTASWVSARRH</sequence>
<evidence type="ECO:0000313" key="2">
    <source>
        <dbReference type="EMBL" id="VVC32900.1"/>
    </source>
</evidence>
<accession>A0A5E4MKW7</accession>
<evidence type="ECO:0000313" key="3">
    <source>
        <dbReference type="Proteomes" id="UP000325440"/>
    </source>
</evidence>
<dbReference type="AlphaFoldDB" id="A0A5E4MKW7"/>
<evidence type="ECO:0000256" key="1">
    <source>
        <dbReference type="SAM" id="MobiDB-lite"/>
    </source>
</evidence>
<feature type="region of interest" description="Disordered" evidence="1">
    <location>
        <begin position="63"/>
        <end position="82"/>
    </location>
</feature>
<gene>
    <name evidence="2" type="ORF">CINCED_3A001210</name>
</gene>
<name>A0A5E4MKW7_9HEMI</name>
<organism evidence="2 3">
    <name type="scientific">Cinara cedri</name>
    <dbReference type="NCBI Taxonomy" id="506608"/>
    <lineage>
        <taxon>Eukaryota</taxon>
        <taxon>Metazoa</taxon>
        <taxon>Ecdysozoa</taxon>
        <taxon>Arthropoda</taxon>
        <taxon>Hexapoda</taxon>
        <taxon>Insecta</taxon>
        <taxon>Pterygota</taxon>
        <taxon>Neoptera</taxon>
        <taxon>Paraneoptera</taxon>
        <taxon>Hemiptera</taxon>
        <taxon>Sternorrhyncha</taxon>
        <taxon>Aphidomorpha</taxon>
        <taxon>Aphidoidea</taxon>
        <taxon>Aphididae</taxon>
        <taxon>Lachninae</taxon>
        <taxon>Cinara</taxon>
    </lineage>
</organism>
<protein>
    <submittedName>
        <fullName evidence="2">Uncharacterized protein</fullName>
    </submittedName>
</protein>